<evidence type="ECO:0000259" key="6">
    <source>
        <dbReference type="PROSITE" id="PS51471"/>
    </source>
</evidence>
<proteinExistence type="inferred from homology"/>
<name>A0A1E3BP12_ASPCR</name>
<evidence type="ECO:0000256" key="5">
    <source>
        <dbReference type="RuleBase" id="RU003682"/>
    </source>
</evidence>
<dbReference type="InterPro" id="IPR005123">
    <property type="entry name" value="Oxoglu/Fe-dep_dioxygenase_dom"/>
</dbReference>
<dbReference type="PANTHER" id="PTHR10209">
    <property type="entry name" value="OXIDOREDUCTASE, 2OG-FE II OXYGENASE FAMILY PROTEIN"/>
    <property type="match status" value="1"/>
</dbReference>
<dbReference type="GO" id="GO:0016491">
    <property type="term" value="F:oxidoreductase activity"/>
    <property type="evidence" value="ECO:0007669"/>
    <property type="project" value="UniProtKB-KW"/>
</dbReference>
<dbReference type="GO" id="GO:0046872">
    <property type="term" value="F:metal ion binding"/>
    <property type="evidence" value="ECO:0007669"/>
    <property type="project" value="UniProtKB-KW"/>
</dbReference>
<keyword evidence="2 5" id="KW-0479">Metal-binding</keyword>
<dbReference type="Gene3D" id="2.60.120.330">
    <property type="entry name" value="B-lactam Antibiotic, Isopenicillin N Synthase, Chain"/>
    <property type="match status" value="1"/>
</dbReference>
<reference evidence="7 8" key="1">
    <citation type="journal article" date="2016" name="BMC Genomics">
        <title>Comparative genomic and transcriptomic analyses of the Fuzhuan brick tea-fermentation fungus Aspergillus cristatus.</title>
        <authorList>
            <person name="Ge Y."/>
            <person name="Wang Y."/>
            <person name="Liu Y."/>
            <person name="Tan Y."/>
            <person name="Ren X."/>
            <person name="Zhang X."/>
            <person name="Hyde K.D."/>
            <person name="Liu Y."/>
            <person name="Liu Z."/>
        </authorList>
    </citation>
    <scope>NUCLEOTIDE SEQUENCE [LARGE SCALE GENOMIC DNA]</scope>
    <source>
        <strain evidence="7 8">GZAAS20.1005</strain>
    </source>
</reference>
<dbReference type="InterPro" id="IPR044861">
    <property type="entry name" value="IPNS-like_FE2OG_OXY"/>
</dbReference>
<dbReference type="Proteomes" id="UP000094569">
    <property type="component" value="Unassembled WGS sequence"/>
</dbReference>
<evidence type="ECO:0000313" key="8">
    <source>
        <dbReference type="Proteomes" id="UP000094569"/>
    </source>
</evidence>
<dbReference type="GO" id="GO:0044283">
    <property type="term" value="P:small molecule biosynthetic process"/>
    <property type="evidence" value="ECO:0007669"/>
    <property type="project" value="UniProtKB-ARBA"/>
</dbReference>
<sequence length="330" mass="37833">MPSKITSAMNIPVVDFSPWKDPQDRIGRLRVAQEIVDAFKNVGFVYLVNHSLPEPVLDEAFDWTKRFFSLPEEDKMKAPHPEGWAVYRGYSWPGLEKISHMKQVPDVKEMYDMGSETNPHQPNQWLPEDTLPGFRDFMNQFYWECSRVADEVLRAIAIGLDLEDEAYLAKKHSGENHHQRLLHYLPIPAEGLEKERASRCMAHTNWSKLTLLFQDDCGGLEVEDVSNPGTFIPAEPIKNAVVVNAGDVLQMWSNDKLKSINHRVTLPPLSDRFDGENRMTRERFSIPYFVCGDTDALIECIPSCMSEKEPAKYEPTTVAAYHLMRMATLY</sequence>
<dbReference type="SUPFAM" id="SSF51197">
    <property type="entry name" value="Clavaminate synthase-like"/>
    <property type="match status" value="1"/>
</dbReference>
<keyword evidence="3 5" id="KW-0560">Oxidoreductase</keyword>
<dbReference type="OrthoDB" id="288590at2759"/>
<evidence type="ECO:0000256" key="1">
    <source>
        <dbReference type="ARBA" id="ARBA00008056"/>
    </source>
</evidence>
<evidence type="ECO:0000256" key="4">
    <source>
        <dbReference type="ARBA" id="ARBA00023004"/>
    </source>
</evidence>
<comment type="caution">
    <text evidence="7">The sequence shown here is derived from an EMBL/GenBank/DDBJ whole genome shotgun (WGS) entry which is preliminary data.</text>
</comment>
<accession>A0A1E3BP12</accession>
<feature type="domain" description="Fe2OG dioxygenase" evidence="6">
    <location>
        <begin position="174"/>
        <end position="292"/>
    </location>
</feature>
<dbReference type="Pfam" id="PF14226">
    <property type="entry name" value="DIOX_N"/>
    <property type="match status" value="1"/>
</dbReference>
<dbReference type="InterPro" id="IPR027443">
    <property type="entry name" value="IPNS-like_sf"/>
</dbReference>
<comment type="similarity">
    <text evidence="1 5">Belongs to the iron/ascorbate-dependent oxidoreductase family.</text>
</comment>
<gene>
    <name evidence="7" type="ORF">SI65_00293</name>
</gene>
<dbReference type="Pfam" id="PF03171">
    <property type="entry name" value="2OG-FeII_Oxy"/>
    <property type="match status" value="1"/>
</dbReference>
<dbReference type="PANTHER" id="PTHR10209:SF881">
    <property type="entry name" value="FI07970P-RELATED"/>
    <property type="match status" value="1"/>
</dbReference>
<dbReference type="STRING" id="573508.A0A1E3BP12"/>
<dbReference type="EMBL" id="JXNT01000001">
    <property type="protein sequence ID" value="ODM22704.1"/>
    <property type="molecule type" value="Genomic_DNA"/>
</dbReference>
<dbReference type="PROSITE" id="PS51471">
    <property type="entry name" value="FE2OG_OXY"/>
    <property type="match status" value="1"/>
</dbReference>
<dbReference type="AlphaFoldDB" id="A0A1E3BP12"/>
<organism evidence="7 8">
    <name type="scientific">Aspergillus cristatus</name>
    <name type="common">Chinese Fuzhuan brick tea-fermentation fungus</name>
    <name type="synonym">Eurotium cristatum</name>
    <dbReference type="NCBI Taxonomy" id="573508"/>
    <lineage>
        <taxon>Eukaryota</taxon>
        <taxon>Fungi</taxon>
        <taxon>Dikarya</taxon>
        <taxon>Ascomycota</taxon>
        <taxon>Pezizomycotina</taxon>
        <taxon>Eurotiomycetes</taxon>
        <taxon>Eurotiomycetidae</taxon>
        <taxon>Eurotiales</taxon>
        <taxon>Aspergillaceae</taxon>
        <taxon>Aspergillus</taxon>
        <taxon>Aspergillus subgen. Aspergillus</taxon>
    </lineage>
</organism>
<keyword evidence="8" id="KW-1185">Reference proteome</keyword>
<dbReference type="InterPro" id="IPR026992">
    <property type="entry name" value="DIOX_N"/>
</dbReference>
<keyword evidence="4 5" id="KW-0408">Iron</keyword>
<dbReference type="PRINTS" id="PR00682">
    <property type="entry name" value="IPNSYNTHASE"/>
</dbReference>
<evidence type="ECO:0000256" key="3">
    <source>
        <dbReference type="ARBA" id="ARBA00023002"/>
    </source>
</evidence>
<evidence type="ECO:0000313" key="7">
    <source>
        <dbReference type="EMBL" id="ODM22704.1"/>
    </source>
</evidence>
<protein>
    <recommendedName>
        <fullName evidence="6">Fe2OG dioxygenase domain-containing protein</fullName>
    </recommendedName>
</protein>
<evidence type="ECO:0000256" key="2">
    <source>
        <dbReference type="ARBA" id="ARBA00022723"/>
    </source>
</evidence>
<dbReference type="VEuPathDB" id="FungiDB:SI65_00293"/>